<dbReference type="EMBL" id="GEDG01004601">
    <property type="protein sequence ID" value="JAP33830.1"/>
    <property type="molecule type" value="Transcribed_RNA"/>
</dbReference>
<dbReference type="AlphaFoldDB" id="A0A0V0IPD6"/>
<name>A0A0V0IPD6_SOLCH</name>
<evidence type="ECO:0000256" key="1">
    <source>
        <dbReference type="SAM" id="MobiDB-lite"/>
    </source>
</evidence>
<evidence type="ECO:0000313" key="2">
    <source>
        <dbReference type="EMBL" id="JAP33830.1"/>
    </source>
</evidence>
<feature type="region of interest" description="Disordered" evidence="1">
    <location>
        <begin position="1"/>
        <end position="21"/>
    </location>
</feature>
<protein>
    <submittedName>
        <fullName evidence="2">Putative ovule protein</fullName>
    </submittedName>
</protein>
<proteinExistence type="predicted"/>
<reference evidence="2" key="1">
    <citation type="submission" date="2015-12" db="EMBL/GenBank/DDBJ databases">
        <title>Gene expression during late stages of embryo sac development: a critical building block for successful pollen-pistil interactions.</title>
        <authorList>
            <person name="Liu Y."/>
            <person name="Joly V."/>
            <person name="Sabar M."/>
            <person name="Matton D.P."/>
        </authorList>
    </citation>
    <scope>NUCLEOTIDE SEQUENCE</scope>
</reference>
<accession>A0A0V0IPD6</accession>
<sequence>MAKDDNRRETGPKTRDEFTNEDIKAVQNNVKAKKVLICGFGPDEYSQSSCNNAKKYVIHCKLHMKECHDPRLPPRHDMVLRATSDPKLTT</sequence>
<organism evidence="2">
    <name type="scientific">Solanum chacoense</name>
    <name type="common">Chaco potato</name>
    <dbReference type="NCBI Taxonomy" id="4108"/>
    <lineage>
        <taxon>Eukaryota</taxon>
        <taxon>Viridiplantae</taxon>
        <taxon>Streptophyta</taxon>
        <taxon>Embryophyta</taxon>
        <taxon>Tracheophyta</taxon>
        <taxon>Spermatophyta</taxon>
        <taxon>Magnoliopsida</taxon>
        <taxon>eudicotyledons</taxon>
        <taxon>Gunneridae</taxon>
        <taxon>Pentapetalae</taxon>
        <taxon>asterids</taxon>
        <taxon>lamiids</taxon>
        <taxon>Solanales</taxon>
        <taxon>Solanaceae</taxon>
        <taxon>Solanoideae</taxon>
        <taxon>Solaneae</taxon>
        <taxon>Solanum</taxon>
    </lineage>
</organism>